<dbReference type="AlphaFoldDB" id="A0A9E7R231"/>
<keyword evidence="2" id="KW-1185">Reference proteome</keyword>
<accession>A0A9E7R231</accession>
<gene>
    <name evidence="1" type="ORF">N0B31_19730</name>
</gene>
<dbReference type="KEGG" id="ssai:N0B31_19730"/>
<sequence>MIDPRRPTSVPAALRSVGRYVASGLLQVEHSLRSAGAAFVDRWPALTTLLVSTWYGYTHLYCWGTGVKNSLVHPAGIDPFEIQRVPLDPPIPWLDLTPSGPVTSQFSRSKFKYAGRVMDGDWDQHTVPFQETAVYRGFKAHFERSVDWAETEFFADVMDRIDDGNPMWGCRSRAAFERRCERIDELYASIEAHGYRIQAELAGDEVDDPLAAQRVPSARHTIHDEMTVLIGRDGEYIFVDGRDRLAIVLLLDLPSVPVWVLARHERWQRLRDAVASGRVEQCDLPPRLRDHPDLST</sequence>
<evidence type="ECO:0000313" key="1">
    <source>
        <dbReference type="EMBL" id="UWM54335.1"/>
    </source>
</evidence>
<protein>
    <submittedName>
        <fullName evidence="1">Uncharacterized protein</fullName>
    </submittedName>
</protein>
<reference evidence="1" key="1">
    <citation type="submission" date="2022-09" db="EMBL/GenBank/DDBJ databases">
        <title>Diverse halophilic archaea isolated from saline environments.</title>
        <authorList>
            <person name="Cui H.-L."/>
        </authorList>
    </citation>
    <scope>NUCLEOTIDE SEQUENCE</scope>
    <source>
        <strain evidence="1">ZS-35-S2</strain>
    </source>
</reference>
<dbReference type="RefSeq" id="WP_260593355.1">
    <property type="nucleotide sequence ID" value="NZ_CP104003.1"/>
</dbReference>
<name>A0A9E7R231_9EURY</name>
<organism evidence="1 2">
    <name type="scientific">Salinirubellus salinus</name>
    <dbReference type="NCBI Taxonomy" id="1364945"/>
    <lineage>
        <taxon>Archaea</taxon>
        <taxon>Methanobacteriati</taxon>
        <taxon>Methanobacteriota</taxon>
        <taxon>Stenosarchaea group</taxon>
        <taxon>Halobacteria</taxon>
        <taxon>Halobacteriales</taxon>
        <taxon>Natronomonadaceae</taxon>
        <taxon>Salinirubellus</taxon>
    </lineage>
</organism>
<dbReference type="EMBL" id="CP104003">
    <property type="protein sequence ID" value="UWM54335.1"/>
    <property type="molecule type" value="Genomic_DNA"/>
</dbReference>
<dbReference type="Proteomes" id="UP001057580">
    <property type="component" value="Chromosome"/>
</dbReference>
<proteinExistence type="predicted"/>
<dbReference type="GeneID" id="74944702"/>
<evidence type="ECO:0000313" key="2">
    <source>
        <dbReference type="Proteomes" id="UP001057580"/>
    </source>
</evidence>